<dbReference type="Gene3D" id="3.40.1580.10">
    <property type="entry name" value="SMI1/KNR4-like"/>
    <property type="match status" value="1"/>
</dbReference>
<organism evidence="2 3">
    <name type="scientific">Streptomyces thermolilacinus SPC6</name>
    <dbReference type="NCBI Taxonomy" id="1306406"/>
    <lineage>
        <taxon>Bacteria</taxon>
        <taxon>Bacillati</taxon>
        <taxon>Actinomycetota</taxon>
        <taxon>Actinomycetes</taxon>
        <taxon>Kitasatosporales</taxon>
        <taxon>Streptomycetaceae</taxon>
        <taxon>Streptomyces</taxon>
    </lineage>
</organism>
<comment type="caution">
    <text evidence="2">The sequence shown here is derived from an EMBL/GenBank/DDBJ whole genome shotgun (WGS) entry which is preliminary data.</text>
</comment>
<dbReference type="eggNOG" id="ENOG503483V">
    <property type="taxonomic scope" value="Bacteria"/>
</dbReference>
<name>A0A1D3DXF4_9ACTN</name>
<feature type="domain" description="Knr4/Smi1-like" evidence="1">
    <location>
        <begin position="16"/>
        <end position="148"/>
    </location>
</feature>
<dbReference type="EMBL" id="ASHX02000001">
    <property type="protein sequence ID" value="OEJ97005.1"/>
    <property type="molecule type" value="Genomic_DNA"/>
</dbReference>
<protein>
    <recommendedName>
        <fullName evidence="1">Knr4/Smi1-like domain-containing protein</fullName>
    </recommendedName>
</protein>
<dbReference type="Pfam" id="PF09346">
    <property type="entry name" value="SMI1_KNR4"/>
    <property type="match status" value="1"/>
</dbReference>
<accession>A0A1D3DXF4</accession>
<evidence type="ECO:0000313" key="3">
    <source>
        <dbReference type="Proteomes" id="UP000095329"/>
    </source>
</evidence>
<evidence type="ECO:0000259" key="1">
    <source>
        <dbReference type="SMART" id="SM00860"/>
    </source>
</evidence>
<dbReference type="Proteomes" id="UP000095329">
    <property type="component" value="Unassembled WGS sequence"/>
</dbReference>
<dbReference type="SUPFAM" id="SSF160631">
    <property type="entry name" value="SMI1/KNR4-like"/>
    <property type="match status" value="1"/>
</dbReference>
<dbReference type="InterPro" id="IPR037883">
    <property type="entry name" value="Knr4/Smi1-like_sf"/>
</dbReference>
<dbReference type="SMART" id="SM00860">
    <property type="entry name" value="SMI1_KNR4"/>
    <property type="match status" value="1"/>
</dbReference>
<reference evidence="2 3" key="1">
    <citation type="journal article" date="2013" name="Genome Announc.">
        <title>Genome Sequence of Streptomyces violaceusniger Strain SPC6, a Halotolerant Streptomycete That Exhibits Rapid Growth and Development.</title>
        <authorList>
            <person name="Chen X."/>
            <person name="Zhang B."/>
            <person name="Zhang W."/>
            <person name="Wu X."/>
            <person name="Zhang M."/>
            <person name="Chen T."/>
            <person name="Liu G."/>
            <person name="Dyson P."/>
        </authorList>
    </citation>
    <scope>NUCLEOTIDE SEQUENCE [LARGE SCALE GENOMIC DNA]</scope>
    <source>
        <strain evidence="2 3">SPC6</strain>
    </source>
</reference>
<evidence type="ECO:0000313" key="2">
    <source>
        <dbReference type="EMBL" id="OEJ97005.1"/>
    </source>
</evidence>
<dbReference type="InterPro" id="IPR018958">
    <property type="entry name" value="Knr4/Smi1-like_dom"/>
</dbReference>
<dbReference type="OrthoDB" id="5572373at2"/>
<keyword evidence="3" id="KW-1185">Reference proteome</keyword>
<proteinExistence type="predicted"/>
<dbReference type="RefSeq" id="WP_023589572.1">
    <property type="nucleotide sequence ID" value="NZ_ASHX02000001.1"/>
</dbReference>
<sequence>MWVERVIELTGWEPLGISEDWAAVEEELGVPLPPDYKELYEAFGGGVFSECVHFMGRDEGVAFDFLAQWRVSLAVDRDSSLGSVSAVEPYAIYAPGGTGLVPWGATEWADEYFWMIDAGQPGDHSVLARADGGTWHRYAMSISEFLYRVLADPAFLPFGIARYGLDATFEPASGADA</sequence>
<dbReference type="AlphaFoldDB" id="A0A1D3DXF4"/>
<gene>
    <name evidence="2" type="ORF">J116_023700</name>
</gene>
<dbReference type="STRING" id="1306406.J116_023700"/>